<dbReference type="GO" id="GO:0022857">
    <property type="term" value="F:transmembrane transporter activity"/>
    <property type="evidence" value="ECO:0007669"/>
    <property type="project" value="InterPro"/>
</dbReference>
<feature type="transmembrane region" description="Helical" evidence="8">
    <location>
        <begin position="249"/>
        <end position="274"/>
    </location>
</feature>
<evidence type="ECO:0000256" key="3">
    <source>
        <dbReference type="ARBA" id="ARBA00022692"/>
    </source>
</evidence>
<keyword evidence="3 8" id="KW-0812">Transmembrane</keyword>
<feature type="transmembrane region" description="Helical" evidence="8">
    <location>
        <begin position="303"/>
        <end position="324"/>
    </location>
</feature>
<keyword evidence="4 8" id="KW-1133">Transmembrane helix</keyword>
<evidence type="ECO:0008006" key="11">
    <source>
        <dbReference type="Google" id="ProtNLM"/>
    </source>
</evidence>
<comment type="similarity">
    <text evidence="2">Belongs to the CTL (choline transporter-like) family.</text>
</comment>
<feature type="transmembrane region" description="Helical" evidence="8">
    <location>
        <begin position="584"/>
        <end position="608"/>
    </location>
</feature>
<evidence type="ECO:0000256" key="8">
    <source>
        <dbReference type="SAM" id="Phobius"/>
    </source>
</evidence>
<feature type="transmembrane region" description="Helical" evidence="8">
    <location>
        <begin position="451"/>
        <end position="475"/>
    </location>
</feature>
<reference evidence="9" key="1">
    <citation type="submission" date="2020-05" db="EMBL/GenBank/DDBJ databases">
        <title>Phylogenomic resolution of chytrid fungi.</title>
        <authorList>
            <person name="Stajich J.E."/>
            <person name="Amses K."/>
            <person name="Simmons R."/>
            <person name="Seto K."/>
            <person name="Myers J."/>
            <person name="Bonds A."/>
            <person name="Quandt C.A."/>
            <person name="Barry K."/>
            <person name="Liu P."/>
            <person name="Grigoriev I."/>
            <person name="Longcore J.E."/>
            <person name="James T.Y."/>
        </authorList>
    </citation>
    <scope>NUCLEOTIDE SEQUENCE</scope>
    <source>
        <strain evidence="9">JEL0318</strain>
    </source>
</reference>
<dbReference type="AlphaFoldDB" id="A0AAD5X5B0"/>
<evidence type="ECO:0000256" key="7">
    <source>
        <dbReference type="SAM" id="MobiDB-lite"/>
    </source>
</evidence>
<dbReference type="PANTHER" id="PTHR12385:SF14">
    <property type="entry name" value="CHOLINE TRANSPORTER-LIKE 2"/>
    <property type="match status" value="1"/>
</dbReference>
<evidence type="ECO:0000256" key="1">
    <source>
        <dbReference type="ARBA" id="ARBA00004141"/>
    </source>
</evidence>
<feature type="transmembrane region" description="Helical" evidence="8">
    <location>
        <begin position="221"/>
        <end position="242"/>
    </location>
</feature>
<feature type="compositionally biased region" description="Basic and acidic residues" evidence="7">
    <location>
        <begin position="765"/>
        <end position="783"/>
    </location>
</feature>
<evidence type="ECO:0000256" key="5">
    <source>
        <dbReference type="ARBA" id="ARBA00023136"/>
    </source>
</evidence>
<gene>
    <name evidence="9" type="ORF">HK097_007273</name>
</gene>
<protein>
    <recommendedName>
        <fullName evidence="11">DUF580-domain-containing protein</fullName>
    </recommendedName>
</protein>
<keyword evidence="10" id="KW-1185">Reference proteome</keyword>
<dbReference type="Pfam" id="PF04515">
    <property type="entry name" value="Choline_transpo"/>
    <property type="match status" value="1"/>
</dbReference>
<feature type="transmembrane region" description="Helical" evidence="8">
    <location>
        <begin position="345"/>
        <end position="370"/>
    </location>
</feature>
<feature type="region of interest" description="Disordered" evidence="7">
    <location>
        <begin position="1"/>
        <end position="25"/>
    </location>
</feature>
<evidence type="ECO:0000313" key="9">
    <source>
        <dbReference type="EMBL" id="KAJ3051707.1"/>
    </source>
</evidence>
<evidence type="ECO:0000313" key="10">
    <source>
        <dbReference type="Proteomes" id="UP001212841"/>
    </source>
</evidence>
<organism evidence="9 10">
    <name type="scientific">Rhizophlyctis rosea</name>
    <dbReference type="NCBI Taxonomy" id="64517"/>
    <lineage>
        <taxon>Eukaryota</taxon>
        <taxon>Fungi</taxon>
        <taxon>Fungi incertae sedis</taxon>
        <taxon>Chytridiomycota</taxon>
        <taxon>Chytridiomycota incertae sedis</taxon>
        <taxon>Chytridiomycetes</taxon>
        <taxon>Rhizophlyctidales</taxon>
        <taxon>Rhizophlyctidaceae</taxon>
        <taxon>Rhizophlyctis</taxon>
    </lineage>
</organism>
<accession>A0AAD5X5B0</accession>
<keyword evidence="5 8" id="KW-0472">Membrane</keyword>
<dbReference type="GO" id="GO:0016020">
    <property type="term" value="C:membrane"/>
    <property type="evidence" value="ECO:0007669"/>
    <property type="project" value="UniProtKB-SubCell"/>
</dbReference>
<feature type="compositionally biased region" description="Polar residues" evidence="7">
    <location>
        <begin position="713"/>
        <end position="732"/>
    </location>
</feature>
<evidence type="ECO:0000256" key="2">
    <source>
        <dbReference type="ARBA" id="ARBA00007168"/>
    </source>
</evidence>
<sequence length="811" mass="91055">MGKFKKVYPTHPPTEATLPGPGGTYHTYDPAQHGGPVVKRSCRDVLFLLLFIAYWVAMVIVAITALNTGDPNKLIYPRDYNDQYCGTNVSDNTSIVSYDLTARPVLYFFDPLDPDDSTTVCIAACPSFTGLATPSTAICKYTIDTTTLDDASLQSEINAGNCAKLIYKSTPILDRCVPMEPLPEELGSFSIGINNKSISVNSLIDMGRDTATKAVSDIKAAWYYLAVAPVAALIIAFIWLVLMRIFSGAIVWLTVILANAALIVGTIFLGFYWWSRKEVVDEANGPNGTGASDTQKWEMWGTLIGLIVVGVVALIVLIMTLVLLKRIRIAIQIIKEAGRAIWAMPLIVLFPIIPFILMIALFAYFLWIALYLATPGGPVTIAAFKWRYEDPKTSHKMEWFHLFGFLWSWAFLIGLSQLTVAGAFAIWYWTLDKRRVPSFPVVRSFYRSVRYHLGSIALGSALIALVQIVRLLLLGITRQVKATQNKVAKYILMCVQCLLGWLQKLIKWINKNAYIEIAIRGRSFCTSASAALGLVIRNVLRLVAVDWVGDFILFLSKIAITVATGVCAYYALQYQVSIGKLTLQFPLIVAVIAGAEAFVVAQIFMGVYEMGIDTIFLCFLEDDERNDGTPSKPYYMSDGLKSILNKKNVVSVVAAGSSRASSMPYANGLTIQDPRVYPQNTQSQKTREYYEPQPPPNAYQQNRGYHDPYPPQNVRQQQQYHDPYPSQNARQQQQHHDPYPSQNARQQQHHDPYPSQGGRQSQNRPRNDDPYRQHYDYDEHHYNEPPYDPHYQNQQPARGRYDPPPKAHGRK</sequence>
<feature type="transmembrane region" description="Helical" evidence="8">
    <location>
        <begin position="551"/>
        <end position="572"/>
    </location>
</feature>
<evidence type="ECO:0000256" key="6">
    <source>
        <dbReference type="ARBA" id="ARBA00023180"/>
    </source>
</evidence>
<name>A0AAD5X5B0_9FUNG</name>
<evidence type="ECO:0000256" key="4">
    <source>
        <dbReference type="ARBA" id="ARBA00022989"/>
    </source>
</evidence>
<feature type="transmembrane region" description="Helical" evidence="8">
    <location>
        <begin position="406"/>
        <end position="430"/>
    </location>
</feature>
<proteinExistence type="inferred from homology"/>
<feature type="transmembrane region" description="Helical" evidence="8">
    <location>
        <begin position="45"/>
        <end position="66"/>
    </location>
</feature>
<comment type="subcellular location">
    <subcellularLocation>
        <location evidence="1">Membrane</location>
        <topology evidence="1">Multi-pass membrane protein</topology>
    </subcellularLocation>
</comment>
<dbReference type="EMBL" id="JADGJD010000366">
    <property type="protein sequence ID" value="KAJ3051707.1"/>
    <property type="molecule type" value="Genomic_DNA"/>
</dbReference>
<feature type="region of interest" description="Disordered" evidence="7">
    <location>
        <begin position="663"/>
        <end position="811"/>
    </location>
</feature>
<dbReference type="InterPro" id="IPR007603">
    <property type="entry name" value="Choline_transptr-like"/>
</dbReference>
<dbReference type="Proteomes" id="UP001212841">
    <property type="component" value="Unassembled WGS sequence"/>
</dbReference>
<comment type="caution">
    <text evidence="9">The sequence shown here is derived from an EMBL/GenBank/DDBJ whole genome shotgun (WGS) entry which is preliminary data.</text>
</comment>
<dbReference type="PANTHER" id="PTHR12385">
    <property type="entry name" value="CHOLINE TRANSPORTER-LIKE (SLC FAMILY 44)"/>
    <property type="match status" value="1"/>
</dbReference>
<keyword evidence="6" id="KW-0325">Glycoprotein</keyword>